<organism evidence="2 3">
    <name type="scientific">Sphaerisporangium rhizosphaerae</name>
    <dbReference type="NCBI Taxonomy" id="2269375"/>
    <lineage>
        <taxon>Bacteria</taxon>
        <taxon>Bacillati</taxon>
        <taxon>Actinomycetota</taxon>
        <taxon>Actinomycetes</taxon>
        <taxon>Streptosporangiales</taxon>
        <taxon>Streptosporangiaceae</taxon>
        <taxon>Sphaerisporangium</taxon>
    </lineage>
</organism>
<gene>
    <name evidence="2" type="ORF">ACFQSB_08085</name>
</gene>
<reference evidence="3" key="1">
    <citation type="journal article" date="2019" name="Int. J. Syst. Evol. Microbiol.">
        <title>The Global Catalogue of Microorganisms (GCM) 10K type strain sequencing project: providing services to taxonomists for standard genome sequencing and annotation.</title>
        <authorList>
            <consortium name="The Broad Institute Genomics Platform"/>
            <consortium name="The Broad Institute Genome Sequencing Center for Infectious Disease"/>
            <person name="Wu L."/>
            <person name="Ma J."/>
        </authorList>
    </citation>
    <scope>NUCLEOTIDE SEQUENCE [LARGE SCALE GENOMIC DNA]</scope>
    <source>
        <strain evidence="3">CECT 7649</strain>
    </source>
</reference>
<sequence>MEIGTWLAEEKGRAPGGPRVGIVLFRPIRASVRVLPADDLWERVPSRLMHPQTQWATQPSTPPKKRQLSAGAVIFILCIAASLLILGVVAFAVAARDRFPAHPAAAASTPASAVPTPDARQREAYLKVLAMPKRRFWSASTGDPLSRQGSNS</sequence>
<dbReference type="Proteomes" id="UP001596496">
    <property type="component" value="Unassembled WGS sequence"/>
</dbReference>
<dbReference type="RefSeq" id="WP_380825316.1">
    <property type="nucleotide sequence ID" value="NZ_JBHTCG010000004.1"/>
</dbReference>
<accession>A0ABW2NYB4</accession>
<feature type="transmembrane region" description="Helical" evidence="1">
    <location>
        <begin position="68"/>
        <end position="93"/>
    </location>
</feature>
<keyword evidence="1" id="KW-0812">Transmembrane</keyword>
<keyword evidence="1" id="KW-0472">Membrane</keyword>
<comment type="caution">
    <text evidence="2">The sequence shown here is derived from an EMBL/GenBank/DDBJ whole genome shotgun (WGS) entry which is preliminary data.</text>
</comment>
<protein>
    <submittedName>
        <fullName evidence="2">Uncharacterized protein</fullName>
    </submittedName>
</protein>
<evidence type="ECO:0000313" key="2">
    <source>
        <dbReference type="EMBL" id="MFC7382164.1"/>
    </source>
</evidence>
<evidence type="ECO:0000256" key="1">
    <source>
        <dbReference type="SAM" id="Phobius"/>
    </source>
</evidence>
<dbReference type="EMBL" id="JBHTCG010000004">
    <property type="protein sequence ID" value="MFC7382164.1"/>
    <property type="molecule type" value="Genomic_DNA"/>
</dbReference>
<proteinExistence type="predicted"/>
<keyword evidence="3" id="KW-1185">Reference proteome</keyword>
<keyword evidence="1" id="KW-1133">Transmembrane helix</keyword>
<name>A0ABW2NYB4_9ACTN</name>
<evidence type="ECO:0000313" key="3">
    <source>
        <dbReference type="Proteomes" id="UP001596496"/>
    </source>
</evidence>